<evidence type="ECO:0000256" key="8">
    <source>
        <dbReference type="RuleBase" id="RU361233"/>
    </source>
</evidence>
<gene>
    <name evidence="11" type="ORF">LSAT_V11C500234670</name>
</gene>
<dbReference type="OrthoDB" id="672180at2759"/>
<evidence type="ECO:0000256" key="7">
    <source>
        <dbReference type="ARBA" id="ARBA00023136"/>
    </source>
</evidence>
<dbReference type="PANTHER" id="PTHR33573">
    <property type="entry name" value="CASP-LIKE PROTEIN 4A4"/>
    <property type="match status" value="1"/>
</dbReference>
<keyword evidence="7 8" id="KW-0472">Membrane</keyword>
<keyword evidence="5 8" id="KW-0812">Transmembrane</keyword>
<dbReference type="GO" id="GO:0005886">
    <property type="term" value="C:plasma membrane"/>
    <property type="evidence" value="ECO:0007669"/>
    <property type="project" value="UniProtKB-SubCell"/>
</dbReference>
<dbReference type="PANTHER" id="PTHR33573:SF59">
    <property type="entry name" value="CASP-LIKE PROTEIN"/>
    <property type="match status" value="1"/>
</dbReference>
<evidence type="ECO:0000313" key="11">
    <source>
        <dbReference type="EMBL" id="KAJ0208277.1"/>
    </source>
</evidence>
<comment type="caution">
    <text evidence="8">Lacks conserved residue(s) required for the propagation of feature annotation.</text>
</comment>
<protein>
    <recommendedName>
        <fullName evidence="8">CASP-like protein</fullName>
    </recommendedName>
</protein>
<comment type="subcellular location">
    <subcellularLocation>
        <location evidence="1 8">Cell membrane</location>
        <topology evidence="1 8">Multi-pass membrane protein</topology>
    </subcellularLocation>
</comment>
<dbReference type="AlphaFoldDB" id="A0A9R1XHP3"/>
<reference evidence="11 12" key="1">
    <citation type="journal article" date="2017" name="Nat. Commun.">
        <title>Genome assembly with in vitro proximity ligation data and whole-genome triplication in lettuce.</title>
        <authorList>
            <person name="Reyes-Chin-Wo S."/>
            <person name="Wang Z."/>
            <person name="Yang X."/>
            <person name="Kozik A."/>
            <person name="Arikit S."/>
            <person name="Song C."/>
            <person name="Xia L."/>
            <person name="Froenicke L."/>
            <person name="Lavelle D.O."/>
            <person name="Truco M.J."/>
            <person name="Xia R."/>
            <person name="Zhu S."/>
            <person name="Xu C."/>
            <person name="Xu H."/>
            <person name="Xu X."/>
            <person name="Cox K."/>
            <person name="Korf I."/>
            <person name="Meyers B.C."/>
            <person name="Michelmore R.W."/>
        </authorList>
    </citation>
    <scope>NUCLEOTIDE SEQUENCE [LARGE SCALE GENOMIC DNA]</scope>
    <source>
        <strain evidence="12">cv. Salinas</strain>
        <tissue evidence="11">Seedlings</tissue>
    </source>
</reference>
<keyword evidence="4 8" id="KW-1003">Cell membrane</keyword>
<keyword evidence="12" id="KW-1185">Reference proteome</keyword>
<dbReference type="EMBL" id="NBSK02000005">
    <property type="protein sequence ID" value="KAJ0208277.1"/>
    <property type="molecule type" value="Genomic_DNA"/>
</dbReference>
<organism evidence="11 12">
    <name type="scientific">Lactuca sativa</name>
    <name type="common">Garden lettuce</name>
    <dbReference type="NCBI Taxonomy" id="4236"/>
    <lineage>
        <taxon>Eukaryota</taxon>
        <taxon>Viridiplantae</taxon>
        <taxon>Streptophyta</taxon>
        <taxon>Embryophyta</taxon>
        <taxon>Tracheophyta</taxon>
        <taxon>Spermatophyta</taxon>
        <taxon>Magnoliopsida</taxon>
        <taxon>eudicotyledons</taxon>
        <taxon>Gunneridae</taxon>
        <taxon>Pentapetalae</taxon>
        <taxon>asterids</taxon>
        <taxon>campanulids</taxon>
        <taxon>Asterales</taxon>
        <taxon>Asteraceae</taxon>
        <taxon>Cichorioideae</taxon>
        <taxon>Cichorieae</taxon>
        <taxon>Lactucinae</taxon>
        <taxon>Lactuca</taxon>
    </lineage>
</organism>
<evidence type="ECO:0000256" key="1">
    <source>
        <dbReference type="ARBA" id="ARBA00004651"/>
    </source>
</evidence>
<evidence type="ECO:0000256" key="9">
    <source>
        <dbReference type="SAM" id="MobiDB-lite"/>
    </source>
</evidence>
<keyword evidence="6 8" id="KW-1133">Transmembrane helix</keyword>
<feature type="transmembrane region" description="Helical" evidence="8">
    <location>
        <begin position="188"/>
        <end position="213"/>
    </location>
</feature>
<feature type="region of interest" description="Disordered" evidence="9">
    <location>
        <begin position="100"/>
        <end position="126"/>
    </location>
</feature>
<evidence type="ECO:0000256" key="6">
    <source>
        <dbReference type="ARBA" id="ARBA00022989"/>
    </source>
</evidence>
<evidence type="ECO:0000256" key="4">
    <source>
        <dbReference type="ARBA" id="ARBA00022475"/>
    </source>
</evidence>
<comment type="similarity">
    <text evidence="2 8">Belongs to the Casparian strip membrane proteins (CASP) family.</text>
</comment>
<dbReference type="Pfam" id="PF04535">
    <property type="entry name" value="CASP_dom"/>
    <property type="match status" value="1"/>
</dbReference>
<dbReference type="Proteomes" id="UP000235145">
    <property type="component" value="Unassembled WGS sequence"/>
</dbReference>
<comment type="caution">
    <text evidence="11">The sequence shown here is derived from an EMBL/GenBank/DDBJ whole genome shotgun (WGS) entry which is preliminary data.</text>
</comment>
<feature type="region of interest" description="Disordered" evidence="9">
    <location>
        <begin position="1"/>
        <end position="27"/>
    </location>
</feature>
<accession>A0A9R1XHP3</accession>
<evidence type="ECO:0000256" key="5">
    <source>
        <dbReference type="ARBA" id="ARBA00022692"/>
    </source>
</evidence>
<sequence length="296" mass="32614">MDFLKSHHRHHSSATSHRSISDTDSQLDEFHSPLRADSPLRSDDFSSTASTAIVAVDKFQNPFRSPLSNSQKSSHTINVSPLAKSQSPAISYNRSVKEDVLTGGNTKAGPRGVEDGGIPPGNGGNKKTRLPVMSIVRKSRSEVAIERAALGCRVCEVILSLIAFSVMASDKTQGWSGDSFDRYKEYRYLVAVNAIAFTYAAFEAIDMTCHLIYERHIVTYLLRFHSEFFIDQILAYLLISSSSSAATRIDDWASNWGKDEFTKKASASVVMSILAFVCFAISSLISGYNLCDQSYI</sequence>
<evidence type="ECO:0000256" key="3">
    <source>
        <dbReference type="ARBA" id="ARBA00011489"/>
    </source>
</evidence>
<proteinExistence type="inferred from homology"/>
<name>A0A9R1XHP3_LACSA</name>
<comment type="subunit">
    <text evidence="3 8">Homodimer and heterodimers.</text>
</comment>
<feature type="domain" description="Casparian strip membrane protein" evidence="10">
    <location>
        <begin position="145"/>
        <end position="278"/>
    </location>
</feature>
<feature type="compositionally biased region" description="Basic residues" evidence="9">
    <location>
        <begin position="1"/>
        <end position="12"/>
    </location>
</feature>
<evidence type="ECO:0000256" key="2">
    <source>
        <dbReference type="ARBA" id="ARBA00007651"/>
    </source>
</evidence>
<dbReference type="Gramene" id="rna-gnl|WGS:NBSK|LSAT_5X17320_mrna">
    <property type="protein sequence ID" value="cds-PLY94161.1"/>
    <property type="gene ID" value="gene-LSAT_5X17320"/>
</dbReference>
<feature type="transmembrane region" description="Helical" evidence="8">
    <location>
        <begin position="269"/>
        <end position="291"/>
    </location>
</feature>
<evidence type="ECO:0000259" key="10">
    <source>
        <dbReference type="Pfam" id="PF04535"/>
    </source>
</evidence>
<dbReference type="InterPro" id="IPR006702">
    <property type="entry name" value="CASP_dom"/>
</dbReference>
<feature type="region of interest" description="Disordered" evidence="9">
    <location>
        <begin position="63"/>
        <end position="82"/>
    </location>
</feature>
<evidence type="ECO:0000313" key="12">
    <source>
        <dbReference type="Proteomes" id="UP000235145"/>
    </source>
</evidence>